<reference evidence="3" key="2">
    <citation type="journal article" date="2023" name="Science">
        <title>Genomic signatures of disease resistance in endangered staghorn corals.</title>
        <authorList>
            <person name="Vollmer S.V."/>
            <person name="Selwyn J.D."/>
            <person name="Despard B.A."/>
            <person name="Roesel C.L."/>
        </authorList>
    </citation>
    <scope>NUCLEOTIDE SEQUENCE</scope>
    <source>
        <strain evidence="3">K2</strain>
    </source>
</reference>
<dbReference type="GO" id="GO:0045329">
    <property type="term" value="P:carnitine biosynthetic process"/>
    <property type="evidence" value="ECO:0007669"/>
    <property type="project" value="TreeGrafter"/>
</dbReference>
<organism evidence="3 4">
    <name type="scientific">Acropora cervicornis</name>
    <name type="common">Staghorn coral</name>
    <dbReference type="NCBI Taxonomy" id="6130"/>
    <lineage>
        <taxon>Eukaryota</taxon>
        <taxon>Metazoa</taxon>
        <taxon>Cnidaria</taxon>
        <taxon>Anthozoa</taxon>
        <taxon>Hexacorallia</taxon>
        <taxon>Scleractinia</taxon>
        <taxon>Astrocoeniina</taxon>
        <taxon>Acroporidae</taxon>
        <taxon>Acropora</taxon>
    </lineage>
</organism>
<dbReference type="PANTHER" id="PTHR10696:SF33">
    <property type="entry name" value="GAMMA-BUTYROBETAINE DIOXYGENASE"/>
    <property type="match status" value="1"/>
</dbReference>
<accession>A0AAD9Q6A5</accession>
<keyword evidence="4" id="KW-1185">Reference proteome</keyword>
<dbReference type="PANTHER" id="PTHR10696">
    <property type="entry name" value="GAMMA-BUTYROBETAINE HYDROXYLASE-RELATED"/>
    <property type="match status" value="1"/>
</dbReference>
<dbReference type="Proteomes" id="UP001249851">
    <property type="component" value="Unassembled WGS sequence"/>
</dbReference>
<dbReference type="AlphaFoldDB" id="A0AAD9Q6A5"/>
<keyword evidence="1" id="KW-0560">Oxidoreductase</keyword>
<evidence type="ECO:0000259" key="2">
    <source>
        <dbReference type="Pfam" id="PF02668"/>
    </source>
</evidence>
<evidence type="ECO:0000313" key="3">
    <source>
        <dbReference type="EMBL" id="KAK2555510.1"/>
    </source>
</evidence>
<dbReference type="InterPro" id="IPR050411">
    <property type="entry name" value="AlphaKG_dependent_hydroxylases"/>
</dbReference>
<feature type="domain" description="TauD/TfdA-like" evidence="2">
    <location>
        <begin position="43"/>
        <end position="131"/>
    </location>
</feature>
<evidence type="ECO:0000313" key="4">
    <source>
        <dbReference type="Proteomes" id="UP001249851"/>
    </source>
</evidence>
<reference evidence="3" key="1">
    <citation type="journal article" date="2023" name="G3 (Bethesda)">
        <title>Whole genome assembly and annotation of the endangered Caribbean coral Acropora cervicornis.</title>
        <authorList>
            <person name="Selwyn J.D."/>
            <person name="Vollmer S.V."/>
        </authorList>
    </citation>
    <scope>NUCLEOTIDE SEQUENCE</scope>
    <source>
        <strain evidence="3">K2</strain>
    </source>
</reference>
<comment type="caution">
    <text evidence="3">The sequence shown here is derived from an EMBL/GenBank/DDBJ whole genome shotgun (WGS) entry which is preliminary data.</text>
</comment>
<evidence type="ECO:0000256" key="1">
    <source>
        <dbReference type="ARBA" id="ARBA00023002"/>
    </source>
</evidence>
<dbReference type="GO" id="GO:0051213">
    <property type="term" value="F:dioxygenase activity"/>
    <property type="evidence" value="ECO:0007669"/>
    <property type="project" value="UniProtKB-KW"/>
</dbReference>
<dbReference type="Pfam" id="PF02668">
    <property type="entry name" value="TauD"/>
    <property type="match status" value="1"/>
</dbReference>
<dbReference type="GO" id="GO:0005739">
    <property type="term" value="C:mitochondrion"/>
    <property type="evidence" value="ECO:0007669"/>
    <property type="project" value="TreeGrafter"/>
</dbReference>
<dbReference type="Gene3D" id="3.60.130.10">
    <property type="entry name" value="Clavaminate synthase-like"/>
    <property type="match status" value="1"/>
</dbReference>
<sequence length="149" mass="16976">MQMWLMLLKLFNSGPRGKVATKSDNEFKGTKFATFMAELKKGSFKHSFQVKAKYGANNLAYTTDWLPLHTDLPFLDYPPGVQVLHCIEQVPGSSGRNQFVDGFYVSKVLKEQDPKKFDVLSSTRLHFSDVGDDCFGEFDMQFARTTIEF</sequence>
<keyword evidence="3" id="KW-0223">Dioxygenase</keyword>
<name>A0AAD9Q6A5_ACRCE</name>
<dbReference type="EMBL" id="JARQWQ010000062">
    <property type="protein sequence ID" value="KAK2555510.1"/>
    <property type="molecule type" value="Genomic_DNA"/>
</dbReference>
<proteinExistence type="predicted"/>
<protein>
    <submittedName>
        <fullName evidence="3">Gamma-butyrobetaine dioxygenase</fullName>
    </submittedName>
</protein>
<dbReference type="InterPro" id="IPR042098">
    <property type="entry name" value="TauD-like_sf"/>
</dbReference>
<dbReference type="InterPro" id="IPR003819">
    <property type="entry name" value="TauD/TfdA-like"/>
</dbReference>
<gene>
    <name evidence="3" type="ORF">P5673_022850</name>
</gene>
<dbReference type="SUPFAM" id="SSF51197">
    <property type="entry name" value="Clavaminate synthase-like"/>
    <property type="match status" value="1"/>
</dbReference>